<dbReference type="HOGENOM" id="CLU_103704_1_0_10"/>
<proteinExistence type="predicted"/>
<protein>
    <recommendedName>
        <fullName evidence="3">Molybdopterin-binding protein</fullName>
    </recommendedName>
</protein>
<accession>W0EZY7</accession>
<evidence type="ECO:0000313" key="1">
    <source>
        <dbReference type="EMBL" id="AHF16317.1"/>
    </source>
</evidence>
<keyword evidence="2" id="KW-1185">Reference proteome</keyword>
<reference evidence="1 2" key="1">
    <citation type="submission" date="2013-12" db="EMBL/GenBank/DDBJ databases">
        <authorList>
            <consortium name="DOE Joint Genome Institute"/>
            <person name="Eisen J."/>
            <person name="Huntemann M."/>
            <person name="Han J."/>
            <person name="Chen A."/>
            <person name="Kyrpides N."/>
            <person name="Mavromatis K."/>
            <person name="Markowitz V."/>
            <person name="Palaniappan K."/>
            <person name="Ivanova N."/>
            <person name="Schaumberg A."/>
            <person name="Pati A."/>
            <person name="Liolios K."/>
            <person name="Nordberg H.P."/>
            <person name="Cantor M.N."/>
            <person name="Hua S.X."/>
            <person name="Woyke T."/>
        </authorList>
    </citation>
    <scope>NUCLEOTIDE SEQUENCE [LARGE SCALE GENOMIC DNA]</scope>
    <source>
        <strain evidence="2">DSM 19437</strain>
    </source>
</reference>
<dbReference type="EMBL" id="CP007035">
    <property type="protein sequence ID" value="AHF16317.1"/>
    <property type="molecule type" value="Genomic_DNA"/>
</dbReference>
<dbReference type="AlphaFoldDB" id="W0EZY7"/>
<dbReference type="Gene3D" id="3.90.420.10">
    <property type="entry name" value="Oxidoreductase, molybdopterin-binding domain"/>
    <property type="match status" value="1"/>
</dbReference>
<organism evidence="1 2">
    <name type="scientific">Niabella soli DSM 19437</name>
    <dbReference type="NCBI Taxonomy" id="929713"/>
    <lineage>
        <taxon>Bacteria</taxon>
        <taxon>Pseudomonadati</taxon>
        <taxon>Bacteroidota</taxon>
        <taxon>Chitinophagia</taxon>
        <taxon>Chitinophagales</taxon>
        <taxon>Chitinophagaceae</taxon>
        <taxon>Niabella</taxon>
    </lineage>
</organism>
<dbReference type="InterPro" id="IPR036374">
    <property type="entry name" value="OxRdtase_Mopterin-bd_sf"/>
</dbReference>
<dbReference type="PROSITE" id="PS51257">
    <property type="entry name" value="PROKAR_LIPOPROTEIN"/>
    <property type="match status" value="1"/>
</dbReference>
<name>W0EZY7_9BACT</name>
<gene>
    <name evidence="1" type="ORF">NIASO_16475</name>
</gene>
<sequence>MKFYFLFVLFYTTLGCNAQKRMVPTYRITIEGAMKRSLVLTGADLKKYPVSFVDSIPVYNHLMVRKLALHKVKGVLLKEILSKITITSPGPKELSRYYIACVASDDYTVVFSWNELFNTSTGDQVLLITQHDGQELEQMNDRIALISPTDRATGRRYVKGLKKIIIKHI</sequence>
<dbReference type="STRING" id="929713.NIASO_16475"/>
<evidence type="ECO:0008006" key="3">
    <source>
        <dbReference type="Google" id="ProtNLM"/>
    </source>
</evidence>
<dbReference type="SUPFAM" id="SSF56524">
    <property type="entry name" value="Oxidoreductase molybdopterin-binding domain"/>
    <property type="match status" value="1"/>
</dbReference>
<dbReference type="KEGG" id="nso:NIASO_16475"/>
<dbReference type="eggNOG" id="COG2041">
    <property type="taxonomic scope" value="Bacteria"/>
</dbReference>
<evidence type="ECO:0000313" key="2">
    <source>
        <dbReference type="Proteomes" id="UP000003586"/>
    </source>
</evidence>
<dbReference type="Proteomes" id="UP000003586">
    <property type="component" value="Chromosome"/>
</dbReference>